<evidence type="ECO:0000256" key="2">
    <source>
        <dbReference type="ARBA" id="ARBA00022448"/>
    </source>
</evidence>
<dbReference type="GO" id="GO:0030313">
    <property type="term" value="C:cell envelope"/>
    <property type="evidence" value="ECO:0007669"/>
    <property type="project" value="TreeGrafter"/>
</dbReference>
<feature type="chain" id="PRO_5013359662" evidence="4">
    <location>
        <begin position="20"/>
        <end position="439"/>
    </location>
</feature>
<keyword evidence="2" id="KW-0813">Transport</keyword>
<feature type="domain" description="Multidrug resistance protein MdtA-like barrel-sandwich hybrid" evidence="5">
    <location>
        <begin position="90"/>
        <end position="228"/>
    </location>
</feature>
<accession>A0A1M6P6S4</accession>
<keyword evidence="4" id="KW-0732">Signal</keyword>
<evidence type="ECO:0000256" key="3">
    <source>
        <dbReference type="SAM" id="MobiDB-lite"/>
    </source>
</evidence>
<feature type="region of interest" description="Disordered" evidence="3">
    <location>
        <begin position="347"/>
        <end position="387"/>
    </location>
</feature>
<dbReference type="InterPro" id="IPR058625">
    <property type="entry name" value="MdtA-like_BSH"/>
</dbReference>
<dbReference type="STRING" id="216903.SAMN05444371_0893"/>
<dbReference type="OrthoDB" id="9814657at2"/>
<dbReference type="PANTHER" id="PTHR30097:SF4">
    <property type="entry name" value="SLR6042 PROTEIN"/>
    <property type="match status" value="1"/>
</dbReference>
<proteinExistence type="inferred from homology"/>
<protein>
    <submittedName>
        <fullName evidence="7">RND family efflux transporter, MFP subunit</fullName>
    </submittedName>
</protein>
<feature type="signal peptide" evidence="4">
    <location>
        <begin position="1"/>
        <end position="19"/>
    </location>
</feature>
<dbReference type="InterPro" id="IPR006143">
    <property type="entry name" value="RND_pump_MFP"/>
</dbReference>
<dbReference type="EMBL" id="FRAM01000001">
    <property type="protein sequence ID" value="SHK03592.1"/>
    <property type="molecule type" value="Genomic_DNA"/>
</dbReference>
<dbReference type="GO" id="GO:0016020">
    <property type="term" value="C:membrane"/>
    <property type="evidence" value="ECO:0007669"/>
    <property type="project" value="InterPro"/>
</dbReference>
<dbReference type="Gene3D" id="2.40.50.100">
    <property type="match status" value="1"/>
</dbReference>
<comment type="similarity">
    <text evidence="1">Belongs to the membrane fusion protein (MFP) (TC 8.A.1) family.</text>
</comment>
<evidence type="ECO:0000313" key="7">
    <source>
        <dbReference type="EMBL" id="SHK03592.1"/>
    </source>
</evidence>
<feature type="domain" description="CusB-like beta-barrel" evidence="6">
    <location>
        <begin position="242"/>
        <end position="311"/>
    </location>
</feature>
<dbReference type="GO" id="GO:0015679">
    <property type="term" value="P:plasma membrane copper ion transport"/>
    <property type="evidence" value="ECO:0007669"/>
    <property type="project" value="TreeGrafter"/>
</dbReference>
<dbReference type="RefSeq" id="WP_072996606.1">
    <property type="nucleotide sequence ID" value="NZ_FRAM01000001.1"/>
</dbReference>
<evidence type="ECO:0000313" key="8">
    <source>
        <dbReference type="Proteomes" id="UP000184498"/>
    </source>
</evidence>
<dbReference type="Pfam" id="PF25954">
    <property type="entry name" value="Beta-barrel_RND_2"/>
    <property type="match status" value="1"/>
</dbReference>
<organism evidence="7 8">
    <name type="scientific">Epilithonimonas mollis</name>
    <dbReference type="NCBI Taxonomy" id="216903"/>
    <lineage>
        <taxon>Bacteria</taxon>
        <taxon>Pseudomonadati</taxon>
        <taxon>Bacteroidota</taxon>
        <taxon>Flavobacteriia</taxon>
        <taxon>Flavobacteriales</taxon>
        <taxon>Weeksellaceae</taxon>
        <taxon>Chryseobacterium group</taxon>
        <taxon>Epilithonimonas</taxon>
    </lineage>
</organism>
<dbReference type="GO" id="GO:0060003">
    <property type="term" value="P:copper ion export"/>
    <property type="evidence" value="ECO:0007669"/>
    <property type="project" value="TreeGrafter"/>
</dbReference>
<dbReference type="Proteomes" id="UP000184498">
    <property type="component" value="Unassembled WGS sequence"/>
</dbReference>
<dbReference type="InterPro" id="IPR051909">
    <property type="entry name" value="MFP_Cation_Efflux"/>
</dbReference>
<feature type="region of interest" description="Disordered" evidence="3">
    <location>
        <begin position="26"/>
        <end position="46"/>
    </location>
</feature>
<dbReference type="AlphaFoldDB" id="A0A1M6P6S4"/>
<evidence type="ECO:0000259" key="6">
    <source>
        <dbReference type="Pfam" id="PF25954"/>
    </source>
</evidence>
<dbReference type="GO" id="GO:0022857">
    <property type="term" value="F:transmembrane transporter activity"/>
    <property type="evidence" value="ECO:0007669"/>
    <property type="project" value="InterPro"/>
</dbReference>
<evidence type="ECO:0000256" key="4">
    <source>
        <dbReference type="SAM" id="SignalP"/>
    </source>
</evidence>
<dbReference type="PANTHER" id="PTHR30097">
    <property type="entry name" value="CATION EFFLUX SYSTEM PROTEIN CUSB"/>
    <property type="match status" value="1"/>
</dbReference>
<evidence type="ECO:0000259" key="5">
    <source>
        <dbReference type="Pfam" id="PF25917"/>
    </source>
</evidence>
<dbReference type="NCBIfam" id="TIGR01730">
    <property type="entry name" value="RND_mfp"/>
    <property type="match status" value="1"/>
</dbReference>
<name>A0A1M6P6S4_9FLAO</name>
<sequence>MKIKYSIVSLALISLFAVSCGKKDTAEATTEKPKTEQAEEGAHEEGPKTIAELTEEQMKSVGVLLGQVEMKDLTSTIKANGLLRVPNDKKATVTSLYGGVIKTINFQIGDYVRKGQVLASISNPEYIQLQEQYLTVNSRISFAEQEFRRQKELFDNDAGAKKNLQSSDAELKSLRTQRASLQRQLQLMGISPGRVNNGNLRSGLVITAPISGVISNINAQIGSYVDVSSPVLEMIDNSSIHLDLQVFERDLPKMKVGQKVQFKLTNNPEIFYNATVYSIGSSFENESKTISVHANVTGNKVGLIDGMNITGVINLESATTPAVPDEAIVEADGKFYVFVQTDKKAEEHEALEKADDDHGHGHDEGEAEHGHKNEQEAGNHAKEQGKKMNFEKVEVAKGSSEMGYTAITPVVEIPKDSKIVVKGAFFVNAKLSNAGDHGH</sequence>
<dbReference type="Gene3D" id="2.40.30.170">
    <property type="match status" value="1"/>
</dbReference>
<evidence type="ECO:0000256" key="1">
    <source>
        <dbReference type="ARBA" id="ARBA00009477"/>
    </source>
</evidence>
<dbReference type="GeneID" id="99065527"/>
<keyword evidence="8" id="KW-1185">Reference proteome</keyword>
<dbReference type="PROSITE" id="PS51257">
    <property type="entry name" value="PROKAR_LIPOPROTEIN"/>
    <property type="match status" value="1"/>
</dbReference>
<dbReference type="SUPFAM" id="SSF111369">
    <property type="entry name" value="HlyD-like secretion proteins"/>
    <property type="match status" value="1"/>
</dbReference>
<dbReference type="Pfam" id="PF25917">
    <property type="entry name" value="BSH_RND"/>
    <property type="match status" value="1"/>
</dbReference>
<reference evidence="8" key="1">
    <citation type="submission" date="2016-11" db="EMBL/GenBank/DDBJ databases">
        <authorList>
            <person name="Varghese N."/>
            <person name="Submissions S."/>
        </authorList>
    </citation>
    <scope>NUCLEOTIDE SEQUENCE [LARGE SCALE GENOMIC DNA]</scope>
    <source>
        <strain evidence="8">DSM 18016</strain>
    </source>
</reference>
<gene>
    <name evidence="7" type="ORF">SAMN05444371_0893</name>
</gene>
<dbReference type="InterPro" id="IPR058792">
    <property type="entry name" value="Beta-barrel_RND_2"/>
</dbReference>